<name>A0A8H7CP15_9AGAR</name>
<dbReference type="InterPro" id="IPR011990">
    <property type="entry name" value="TPR-like_helical_dom_sf"/>
</dbReference>
<dbReference type="SUPFAM" id="SSF48452">
    <property type="entry name" value="TPR-like"/>
    <property type="match status" value="2"/>
</dbReference>
<dbReference type="PANTHER" id="PTHR19959:SF119">
    <property type="entry name" value="FUNGAL LIPASE-LIKE DOMAIN-CONTAINING PROTEIN"/>
    <property type="match status" value="1"/>
</dbReference>
<comment type="caution">
    <text evidence="1">The sequence shown here is derived from an EMBL/GenBank/DDBJ whole genome shotgun (WGS) entry which is preliminary data.</text>
</comment>
<accession>A0A8H7CP15</accession>
<dbReference type="Gene3D" id="1.25.40.10">
    <property type="entry name" value="Tetratricopeptide repeat domain"/>
    <property type="match status" value="3"/>
</dbReference>
<sequence>METHSQGSDTDIIATLVRPVPITAALKGCKDVADLAHLEQAISLLRQILNTSSESGTARLDVLNLLVVALLIRFNYDPRSGDMGEIIMLQAEIISLAQGLARGDSAATLQSSTISEHYQLAQSIVTSVRQCADVKLLDEAVSFQREALLMQPQGHERAMSLVALADALCLRFNHGKNVQDLAESIAVLREAHQLQHNHAFLLVAALLRRCNLDGDLRTFIEVGTMYKTACETDKSGIRDWESGQEQMANFRRLNDIPALHYAIRLFRQSIHHISFQHEQRPTVLFSLSKALFIRYSVDHNPDDLDQTIKIDRNILLCRPHRDEHRSYVLSHLGVALLYNFECAGDPDDIDNAIVLLDEALELISSEHHDRLVFLDNLAEAFSRRFGYRGSVQDIDKAVAMAELALQETTDGDSQRPHRLQMLGQCLSRRYEETGCAPDIEKAIGLVNDAVNLLPSGHPQEMKFRTELGSTYLRGFNRSIHRSNPTIDLAALNKSISDLQSFIANSDPGHPDIPYAKGTMAAMLLSKFEDIGDFSDITTAISLLVDTIRDTPDDDSYKPNHLHKLGRALTIRFHRRGQISDIDEAISVLQRAIQAWPYKLPDDHVFLLDLGAAFAERFSYLGVSADIDEAIAIQRRAVAASQQGNPQMANRVASLGCWLLSRFIQTKSVSDVDEAVATLQSALQMVDENDPVKPDILMNLATSLENQSECRREDPDIEKWIQLLSEAVRITSDGNPAKRGYLNNLGNSHLRRFEHLHSSTDIDEAISAYHSSLRLIPQDHPDHPATQLNLGKALSVQLDREPNLKALEATISQFSSAALSRYGPPRVRLQAASRWARYAWKYDHASVLQASAAALDLLPRVAWLGLPLPDRHRELIRAGDLMNAAAAICIERADYVKAVEWLEQGRSIVWGQLLQMRSPVDELRNADSDLAKHLASRFEQITRQLQTSGPGIISSHSDSSARYRILVSEWEDIIGEIRNIDGFHSFLLPKKLEEFVISQNMGPIVVLNISTFRCDALIVISHPFEVRHVPLSNFSYNDAQRLRKSLYDLLKFNGRNIIDDRLSGYQENERTHIDTDQEFDLRDWAVAKARQYS</sequence>
<proteinExistence type="predicted"/>
<protein>
    <submittedName>
        <fullName evidence="1">CHAT domain-containing protein</fullName>
    </submittedName>
</protein>
<keyword evidence="2" id="KW-1185">Reference proteome</keyword>
<evidence type="ECO:0000313" key="1">
    <source>
        <dbReference type="EMBL" id="KAF7342987.1"/>
    </source>
</evidence>
<organism evidence="1 2">
    <name type="scientific">Mycena venus</name>
    <dbReference type="NCBI Taxonomy" id="2733690"/>
    <lineage>
        <taxon>Eukaryota</taxon>
        <taxon>Fungi</taxon>
        <taxon>Dikarya</taxon>
        <taxon>Basidiomycota</taxon>
        <taxon>Agaricomycotina</taxon>
        <taxon>Agaricomycetes</taxon>
        <taxon>Agaricomycetidae</taxon>
        <taxon>Agaricales</taxon>
        <taxon>Marasmiineae</taxon>
        <taxon>Mycenaceae</taxon>
        <taxon>Mycena</taxon>
    </lineage>
</organism>
<gene>
    <name evidence="1" type="ORF">MVEN_01728800</name>
</gene>
<dbReference type="EMBL" id="JACAZI010000016">
    <property type="protein sequence ID" value="KAF7342987.1"/>
    <property type="molecule type" value="Genomic_DNA"/>
</dbReference>
<evidence type="ECO:0000313" key="2">
    <source>
        <dbReference type="Proteomes" id="UP000620124"/>
    </source>
</evidence>
<dbReference type="Proteomes" id="UP000620124">
    <property type="component" value="Unassembled WGS sequence"/>
</dbReference>
<reference evidence="1" key="1">
    <citation type="submission" date="2020-05" db="EMBL/GenBank/DDBJ databases">
        <title>Mycena genomes resolve the evolution of fungal bioluminescence.</title>
        <authorList>
            <person name="Tsai I.J."/>
        </authorList>
    </citation>
    <scope>NUCLEOTIDE SEQUENCE</scope>
    <source>
        <strain evidence="1">CCC161011</strain>
    </source>
</reference>
<dbReference type="PANTHER" id="PTHR19959">
    <property type="entry name" value="KINESIN LIGHT CHAIN"/>
    <property type="match status" value="1"/>
</dbReference>
<dbReference type="AlphaFoldDB" id="A0A8H7CP15"/>
<dbReference type="OrthoDB" id="3046340at2759"/>